<keyword evidence="5" id="KW-1185">Reference proteome</keyword>
<dbReference type="SUPFAM" id="SSF47923">
    <property type="entry name" value="Ypt/Rab-GAP domain of gyp1p"/>
    <property type="match status" value="2"/>
</dbReference>
<dbReference type="GO" id="GO:0004672">
    <property type="term" value="F:protein kinase activity"/>
    <property type="evidence" value="ECO:0007669"/>
    <property type="project" value="InterPro"/>
</dbReference>
<sequence length="853" mass="97344">MITSDRLFIVQESFETTMDSRRHGIVNMGMEDRLKQLRRWAIQILDALKYLERASIAPLTLSLKNILLDEKDNIKLYNFGLGHMTNYGQNIDFPLRYPNYTPPEHILPIEHREPDIQATLWMLGLMFCEILHATSFWKSTDLGIIFDSISDIRQWSLDNPDANFWSHPEVTHLNIDADVLDFLHGTTAKIENKQEIDDETITMLRLISGLLSANPAVRPSLDEAISILQPSSSMNALNWQIGPIIRSAALELDENDTVNQTSPKDKSSTLADIPLSEVYHLWKLAGGDVEMEMKKLNLLMATPAIELLPQICRVKDSKEIGARNSDSGYLYSDATSVLCLDELRLRLDDKNRTDRDMFEWDTNYFTVVDENDVSFLPQSSLLARETGSIEDNDDEFVFVESSDFSPDALTRAIPPVASDQSVASASSGQQPASPTSTPSMRSNLSFNGSTQVPRLPLLQREKIPHYQYYRIKIFSELLAQYPASRKEIIHHAQVDIPPALRGQVWAAILGVESDYEDVYDRLDKVTDFGTDRQIEVDVPRCHQYNPMLASSTGHAKLRRLLKAWVADNKKLVYWQGLDSVCAPFLVLNFNQEALAYACVQKFIPKFLENFFLMDNAPVLQEYLAIFRHILSYHDPELSTHLDLIGFMPDLYAIPWFLTMFTHVFPLDKIYHLWDKLLVGSSSIPLFTGVAILRQIRGVLLTFEFNDCITLFSESFPEVDIEKCLQSALSMFKVTPESVLRRVYNPDRELDQEEAIMDMPSVEIRKAELAPRITLQDCLKTMSYGLGLDIRSNARFKAGHMPLSMNVQPQQLSTFAPILKKLNKKFHTIITDQQQEGAEARIHHEFKNHLCQYL</sequence>
<feature type="region of interest" description="Disordered" evidence="1">
    <location>
        <begin position="419"/>
        <end position="448"/>
    </location>
</feature>
<dbReference type="GO" id="GO:0005096">
    <property type="term" value="F:GTPase activator activity"/>
    <property type="evidence" value="ECO:0007669"/>
    <property type="project" value="TreeGrafter"/>
</dbReference>
<evidence type="ECO:0000256" key="1">
    <source>
        <dbReference type="SAM" id="MobiDB-lite"/>
    </source>
</evidence>
<dbReference type="Gene3D" id="1.10.510.10">
    <property type="entry name" value="Transferase(Phosphotransferase) domain 1"/>
    <property type="match status" value="1"/>
</dbReference>
<dbReference type="GO" id="GO:0031267">
    <property type="term" value="F:small GTPase binding"/>
    <property type="evidence" value="ECO:0007669"/>
    <property type="project" value="TreeGrafter"/>
</dbReference>
<dbReference type="InterPro" id="IPR035969">
    <property type="entry name" value="Rab-GAP_TBC_sf"/>
</dbReference>
<dbReference type="SUPFAM" id="SSF56112">
    <property type="entry name" value="Protein kinase-like (PK-like)"/>
    <property type="match status" value="1"/>
</dbReference>
<dbReference type="Gene3D" id="1.10.472.80">
    <property type="entry name" value="Ypt/Rab-GAP domain of gyp1p, domain 3"/>
    <property type="match status" value="1"/>
</dbReference>
<dbReference type="EMBL" id="JAEPQZ010000012">
    <property type="protein sequence ID" value="KAG2174861.1"/>
    <property type="molecule type" value="Genomic_DNA"/>
</dbReference>
<dbReference type="Proteomes" id="UP000654370">
    <property type="component" value="Unassembled WGS sequence"/>
</dbReference>
<proteinExistence type="predicted"/>
<organism evidence="4 5">
    <name type="scientific">Mortierella isabellina</name>
    <name type="common">Filamentous fungus</name>
    <name type="synonym">Umbelopsis isabellina</name>
    <dbReference type="NCBI Taxonomy" id="91625"/>
    <lineage>
        <taxon>Eukaryota</taxon>
        <taxon>Fungi</taxon>
        <taxon>Fungi incertae sedis</taxon>
        <taxon>Mucoromycota</taxon>
        <taxon>Mucoromycotina</taxon>
        <taxon>Umbelopsidomycetes</taxon>
        <taxon>Umbelopsidales</taxon>
        <taxon>Umbelopsidaceae</taxon>
        <taxon>Umbelopsis</taxon>
    </lineage>
</organism>
<dbReference type="FunFam" id="1.10.8.270:FF:000044">
    <property type="entry name" value="TBC Kinase homolog"/>
    <property type="match status" value="1"/>
</dbReference>
<dbReference type="InterPro" id="IPR050302">
    <property type="entry name" value="Rab_GAP_TBC_domain"/>
</dbReference>
<dbReference type="PROSITE" id="PS50011">
    <property type="entry name" value="PROTEIN_KINASE_DOM"/>
    <property type="match status" value="1"/>
</dbReference>
<dbReference type="Pfam" id="PF00069">
    <property type="entry name" value="Pkinase"/>
    <property type="match status" value="1"/>
</dbReference>
<dbReference type="Pfam" id="PF00566">
    <property type="entry name" value="RabGAP-TBC"/>
    <property type="match status" value="1"/>
</dbReference>
<evidence type="ECO:0000259" key="2">
    <source>
        <dbReference type="PROSITE" id="PS50011"/>
    </source>
</evidence>
<evidence type="ECO:0000259" key="3">
    <source>
        <dbReference type="PROSITE" id="PS50086"/>
    </source>
</evidence>
<comment type="caution">
    <text evidence="4">The sequence shown here is derived from an EMBL/GenBank/DDBJ whole genome shotgun (WGS) entry which is preliminary data.</text>
</comment>
<dbReference type="GO" id="GO:0005524">
    <property type="term" value="F:ATP binding"/>
    <property type="evidence" value="ECO:0007669"/>
    <property type="project" value="InterPro"/>
</dbReference>
<dbReference type="InterPro" id="IPR000719">
    <property type="entry name" value="Prot_kinase_dom"/>
</dbReference>
<dbReference type="OrthoDB" id="1668230at2759"/>
<accession>A0A8H7U7V0</accession>
<dbReference type="PANTHER" id="PTHR47219:SF9">
    <property type="entry name" value="GTPASE ACTIVATING PROTEIN AND CENTROSOME-ASSOCIATED, ISOFORM B"/>
    <property type="match status" value="1"/>
</dbReference>
<dbReference type="PANTHER" id="PTHR47219">
    <property type="entry name" value="RAB GTPASE-ACTIVATING PROTEIN 1-LIKE"/>
    <property type="match status" value="1"/>
</dbReference>
<dbReference type="AlphaFoldDB" id="A0A8H7U7V0"/>
<dbReference type="InterPro" id="IPR000195">
    <property type="entry name" value="Rab-GAP-TBC_dom"/>
</dbReference>
<feature type="domain" description="Protein kinase" evidence="2">
    <location>
        <begin position="1"/>
        <end position="232"/>
    </location>
</feature>
<dbReference type="InterPro" id="IPR011009">
    <property type="entry name" value="Kinase-like_dom_sf"/>
</dbReference>
<name>A0A8H7U7V0_MORIS</name>
<dbReference type="PROSITE" id="PS50086">
    <property type="entry name" value="TBC_RABGAP"/>
    <property type="match status" value="1"/>
</dbReference>
<reference evidence="4" key="1">
    <citation type="submission" date="2020-12" db="EMBL/GenBank/DDBJ databases">
        <title>Metabolic potential, ecology and presence of endohyphal bacteria is reflected in genomic diversity of Mucoromycotina.</title>
        <authorList>
            <person name="Muszewska A."/>
            <person name="Okrasinska A."/>
            <person name="Steczkiewicz K."/>
            <person name="Drgas O."/>
            <person name="Orlowska M."/>
            <person name="Perlinska-Lenart U."/>
            <person name="Aleksandrzak-Piekarczyk T."/>
            <person name="Szatraj K."/>
            <person name="Zielenkiewicz U."/>
            <person name="Pilsyk S."/>
            <person name="Malc E."/>
            <person name="Mieczkowski P."/>
            <person name="Kruszewska J.S."/>
            <person name="Biernat P."/>
            <person name="Pawlowska J."/>
        </authorList>
    </citation>
    <scope>NUCLEOTIDE SEQUENCE</scope>
    <source>
        <strain evidence="4">WA0000067209</strain>
    </source>
</reference>
<evidence type="ECO:0000313" key="4">
    <source>
        <dbReference type="EMBL" id="KAG2174861.1"/>
    </source>
</evidence>
<dbReference type="SMART" id="SM00164">
    <property type="entry name" value="TBC"/>
    <property type="match status" value="1"/>
</dbReference>
<feature type="domain" description="Rab-GAP TBC" evidence="3">
    <location>
        <begin position="495"/>
        <end position="680"/>
    </location>
</feature>
<dbReference type="Gene3D" id="1.10.8.270">
    <property type="entry name" value="putative rabgap domain of human tbc1 domain family member 14 like domains"/>
    <property type="match status" value="1"/>
</dbReference>
<evidence type="ECO:0000313" key="5">
    <source>
        <dbReference type="Proteomes" id="UP000654370"/>
    </source>
</evidence>
<feature type="compositionally biased region" description="Low complexity" evidence="1">
    <location>
        <begin position="419"/>
        <end position="439"/>
    </location>
</feature>
<protein>
    <submittedName>
        <fullName evidence="4">Uncharacterized protein</fullName>
    </submittedName>
</protein>
<gene>
    <name evidence="4" type="ORF">INT43_005923</name>
</gene>